<evidence type="ECO:0000259" key="3">
    <source>
        <dbReference type="Pfam" id="PF01156"/>
    </source>
</evidence>
<keyword evidence="5" id="KW-1185">Reference proteome</keyword>
<dbReference type="InterPro" id="IPR023186">
    <property type="entry name" value="IUNH"/>
</dbReference>
<dbReference type="EMBL" id="JRJU01000002">
    <property type="protein sequence ID" value="KHF41559.1"/>
    <property type="molecule type" value="Genomic_DNA"/>
</dbReference>
<dbReference type="SUPFAM" id="SSF53590">
    <property type="entry name" value="Nucleoside hydrolase"/>
    <property type="match status" value="1"/>
</dbReference>
<dbReference type="Pfam" id="PF01156">
    <property type="entry name" value="IU_nuc_hydro"/>
    <property type="match status" value="1"/>
</dbReference>
<dbReference type="STRING" id="333138.LQ50_02280"/>
<dbReference type="GO" id="GO:0008477">
    <property type="term" value="F:purine nucleosidase activity"/>
    <property type="evidence" value="ECO:0007669"/>
    <property type="project" value="TreeGrafter"/>
</dbReference>
<dbReference type="AlphaFoldDB" id="A0A0B0INA9"/>
<keyword evidence="1 4" id="KW-0378">Hydrolase</keyword>
<dbReference type="PANTHER" id="PTHR12304">
    <property type="entry name" value="INOSINE-URIDINE PREFERRING NUCLEOSIDE HYDROLASE"/>
    <property type="match status" value="1"/>
</dbReference>
<evidence type="ECO:0000313" key="4">
    <source>
        <dbReference type="EMBL" id="KHF41559.1"/>
    </source>
</evidence>
<reference evidence="4 5" key="1">
    <citation type="submission" date="2014-09" db="EMBL/GenBank/DDBJ databases">
        <title>Genome sequencing and annotation of Bacillus Okhensis strain Kh10-101T.</title>
        <authorList>
            <person name="Prakash J.S."/>
        </authorList>
    </citation>
    <scope>NUCLEOTIDE SEQUENCE [LARGE SCALE GENOMIC DNA]</scope>
    <source>
        <strain evidence="5">Kh10-101T</strain>
    </source>
</reference>
<dbReference type="GO" id="GO:0005829">
    <property type="term" value="C:cytosol"/>
    <property type="evidence" value="ECO:0007669"/>
    <property type="project" value="TreeGrafter"/>
</dbReference>
<gene>
    <name evidence="4" type="ORF">LQ50_02280</name>
</gene>
<dbReference type="InterPro" id="IPR036452">
    <property type="entry name" value="Ribo_hydro-like"/>
</dbReference>
<accession>A0A0B0INA9</accession>
<name>A0A0B0INA9_9BACI</name>
<dbReference type="eggNOG" id="COG1957">
    <property type="taxonomic scope" value="Bacteria"/>
</dbReference>
<evidence type="ECO:0000256" key="1">
    <source>
        <dbReference type="ARBA" id="ARBA00022801"/>
    </source>
</evidence>
<sequence length="317" mass="35066">MAKPVLIDADTGIDDSLAIVHALMAKDLKVEGITTVFGNTTVEQATENTLRIIQYVNPGYDVPVVSGAAKPLLRLWDGPVHQVHGLNGIGNVELPKTHQKPIEEMAAEFIVRKANEFEGELSLITLGRLTNIAEAIAIDPLLPTKFKEVIVMGGALFAPGNIAPRSEANFYGDPEAVQIVIQSGMPITMVGLDVTMKARLTREQVNNTLNTCHHDTKHVIDYIQHTLEHYFAFYEEAEQFKDECPLHDPLTILVARDPSLVTRECKKVRINCDDPVSPGSVELDLVTGTEISICLDVERERAVTTLLSVFHKKRRFI</sequence>
<proteinExistence type="predicted"/>
<feature type="domain" description="Inosine/uridine-preferring nucleoside hydrolase" evidence="3">
    <location>
        <begin position="5"/>
        <end position="301"/>
    </location>
</feature>
<protein>
    <submittedName>
        <fullName evidence="4">Nucleoside hydrolase</fullName>
    </submittedName>
</protein>
<dbReference type="Proteomes" id="UP000030832">
    <property type="component" value="Unassembled WGS sequence"/>
</dbReference>
<dbReference type="GO" id="GO:0006152">
    <property type="term" value="P:purine nucleoside catabolic process"/>
    <property type="evidence" value="ECO:0007669"/>
    <property type="project" value="TreeGrafter"/>
</dbReference>
<dbReference type="InterPro" id="IPR001910">
    <property type="entry name" value="Inosine/uridine_hydrolase_dom"/>
</dbReference>
<evidence type="ECO:0000313" key="5">
    <source>
        <dbReference type="Proteomes" id="UP000030832"/>
    </source>
</evidence>
<dbReference type="Gene3D" id="3.90.245.10">
    <property type="entry name" value="Ribonucleoside hydrolase-like"/>
    <property type="match status" value="1"/>
</dbReference>
<dbReference type="CDD" id="cd02650">
    <property type="entry name" value="nuc_hydro_CaPnhB"/>
    <property type="match status" value="1"/>
</dbReference>
<comment type="caution">
    <text evidence="4">The sequence shown here is derived from an EMBL/GenBank/DDBJ whole genome shotgun (WGS) entry which is preliminary data.</text>
</comment>
<dbReference type="PANTHER" id="PTHR12304:SF4">
    <property type="entry name" value="URIDINE NUCLEOSIDASE"/>
    <property type="match status" value="1"/>
</dbReference>
<evidence type="ECO:0000256" key="2">
    <source>
        <dbReference type="ARBA" id="ARBA00023295"/>
    </source>
</evidence>
<keyword evidence="2" id="KW-0326">Glycosidase</keyword>
<organism evidence="4 5">
    <name type="scientific">Halalkalibacter okhensis</name>
    <dbReference type="NCBI Taxonomy" id="333138"/>
    <lineage>
        <taxon>Bacteria</taxon>
        <taxon>Bacillati</taxon>
        <taxon>Bacillota</taxon>
        <taxon>Bacilli</taxon>
        <taxon>Bacillales</taxon>
        <taxon>Bacillaceae</taxon>
        <taxon>Halalkalibacter</taxon>
    </lineage>
</organism>